<keyword evidence="2" id="KW-1185">Reference proteome</keyword>
<accession>A0A2P7BHF4</accession>
<dbReference type="Proteomes" id="UP000241764">
    <property type="component" value="Unassembled WGS sequence"/>
</dbReference>
<gene>
    <name evidence="1" type="ORF">CU103_04170</name>
</gene>
<dbReference type="EMBL" id="PGGM01000002">
    <property type="protein sequence ID" value="PSH65822.1"/>
    <property type="molecule type" value="Genomic_DNA"/>
</dbReference>
<reference evidence="2" key="1">
    <citation type="submission" date="2017-11" db="EMBL/GenBank/DDBJ databases">
        <authorList>
            <person name="Kuznetsova I."/>
            <person name="Sazanova A."/>
            <person name="Chirak E."/>
            <person name="Safronova V."/>
            <person name="Willems A."/>
        </authorList>
    </citation>
    <scope>NUCLEOTIDE SEQUENCE [LARGE SCALE GENOMIC DNA]</scope>
    <source>
        <strain evidence="2">CCBAU 03422</strain>
    </source>
</reference>
<dbReference type="OrthoDB" id="8115513at2"/>
<comment type="caution">
    <text evidence="1">The sequence shown here is derived from an EMBL/GenBank/DDBJ whole genome shotgun (WGS) entry which is preliminary data.</text>
</comment>
<proteinExistence type="predicted"/>
<organism evidence="1 2">
    <name type="scientific">Phyllobacterium sophorae</name>
    <dbReference type="NCBI Taxonomy" id="1520277"/>
    <lineage>
        <taxon>Bacteria</taxon>
        <taxon>Pseudomonadati</taxon>
        <taxon>Pseudomonadota</taxon>
        <taxon>Alphaproteobacteria</taxon>
        <taxon>Hyphomicrobiales</taxon>
        <taxon>Phyllobacteriaceae</taxon>
        <taxon>Phyllobacterium</taxon>
    </lineage>
</organism>
<name>A0A2P7BHF4_9HYPH</name>
<sequence>MHRSIKEHPAYNDLIRQIKANDTRLRTPTRHGPSPRYDEWYQLLKHKQDLLYMQLEVWDELDLCYKYDPNQPRVPAGNSDGGQWTDAGGGIDPIVTGATLAQSASKPATGSWIGRAEQIAREIDRNIPLRAIVRSHPVIRSVTSLLSFLKTPELEYPLADAVQQYNAIAAADDPYVVPLLSLRAKQFTKGETDTKVWASVREVDKDTVRKFCPKYWEIQTIADNVASTMGPISSYGSPQNYGIQFHLRAANIVTDLGDPTLKAELYLMAPLEGATSDYYREGVRTKEGGSLGLDVYESVGSDLTCIYDFKTGKTALDSTRMGNFAYSSSKTFPNTRQFFVIQVKPSPGAIKEW</sequence>
<dbReference type="AlphaFoldDB" id="A0A2P7BHF4"/>
<protein>
    <submittedName>
        <fullName evidence="1">Uncharacterized protein</fullName>
    </submittedName>
</protein>
<dbReference type="RefSeq" id="WP_106662690.1">
    <property type="nucleotide sequence ID" value="NZ_PGGM01000002.1"/>
</dbReference>
<evidence type="ECO:0000313" key="1">
    <source>
        <dbReference type="EMBL" id="PSH65822.1"/>
    </source>
</evidence>
<evidence type="ECO:0000313" key="2">
    <source>
        <dbReference type="Proteomes" id="UP000241764"/>
    </source>
</evidence>